<dbReference type="NCBIfam" id="NF011202">
    <property type="entry name" value="PRK14608.1"/>
    <property type="match status" value="1"/>
</dbReference>
<dbReference type="InterPro" id="IPR020568">
    <property type="entry name" value="Ribosomal_Su5_D2-typ_SF"/>
</dbReference>
<evidence type="ECO:0000313" key="13">
    <source>
        <dbReference type="EMBL" id="SCM68891.1"/>
    </source>
</evidence>
<proteinExistence type="inferred from homology"/>
<dbReference type="InterPro" id="IPR036554">
    <property type="entry name" value="GHMP_kinase_C_sf"/>
</dbReference>
<evidence type="ECO:0000313" key="14">
    <source>
        <dbReference type="Proteomes" id="UP000184085"/>
    </source>
</evidence>
<accession>A0A1M4N233</accession>
<dbReference type="Pfam" id="PF08544">
    <property type="entry name" value="GHMP_kinases_C"/>
    <property type="match status" value="1"/>
</dbReference>
<dbReference type="AlphaFoldDB" id="A0A1M4N233"/>
<sequence length="277" mass="28023">MAIEAFAPAKVNLTLHVTGQRADGYHLLESLVVFVGVGDRITVSEAADLRLAVTGPRAEGVPTGPENLVLKAASLLGGVGAQIVLDKHLPAAAGIGGGSSDAAATLRALSQLWNLDLPADNGLSLGADVPVCLRAAPCLMSGVGEVLTEVPVLPPLWMVLVNPGGEVPTPAVFKGLARKDNPPMAPVPAGLDAPAFAAWLSTQRNDLEPPARAVAPVITDVLDAIAGAGALLARMSGSGATCFGLYADAESAACAAAQIKEKAPAWWVDHGALGSFS</sequence>
<dbReference type="InterPro" id="IPR006204">
    <property type="entry name" value="GHMP_kinase_N_dom"/>
</dbReference>
<dbReference type="PANTHER" id="PTHR43527:SF2">
    <property type="entry name" value="4-DIPHOSPHOCYTIDYL-2-C-METHYL-D-ERYTHRITOL KINASE, CHLOROPLASTIC"/>
    <property type="match status" value="1"/>
</dbReference>
<dbReference type="Gene3D" id="3.30.70.890">
    <property type="entry name" value="GHMP kinase, C-terminal domain"/>
    <property type="match status" value="1"/>
</dbReference>
<dbReference type="EMBL" id="FMJB01000061">
    <property type="protein sequence ID" value="SCM68891.1"/>
    <property type="molecule type" value="Genomic_DNA"/>
</dbReference>
<feature type="domain" description="GHMP kinase N-terminal" evidence="11">
    <location>
        <begin position="67"/>
        <end position="129"/>
    </location>
</feature>
<dbReference type="NCBIfam" id="TIGR00154">
    <property type="entry name" value="ispE"/>
    <property type="match status" value="1"/>
</dbReference>
<evidence type="ECO:0000256" key="1">
    <source>
        <dbReference type="ARBA" id="ARBA00009684"/>
    </source>
</evidence>
<dbReference type="Pfam" id="PF00288">
    <property type="entry name" value="GHMP_kinases_N"/>
    <property type="match status" value="1"/>
</dbReference>
<evidence type="ECO:0000256" key="5">
    <source>
        <dbReference type="ARBA" id="ARBA00022741"/>
    </source>
</evidence>
<dbReference type="SUPFAM" id="SSF55060">
    <property type="entry name" value="GHMP Kinase, C-terminal domain"/>
    <property type="match status" value="1"/>
</dbReference>
<keyword evidence="6 10" id="KW-0418">Kinase</keyword>
<gene>
    <name evidence="10 13" type="primary">ispE</name>
    <name evidence="13" type="ORF">KARMA_3121</name>
</gene>
<dbReference type="InterPro" id="IPR014721">
    <property type="entry name" value="Ribsml_uS5_D2-typ_fold_subgr"/>
</dbReference>
<evidence type="ECO:0000256" key="4">
    <source>
        <dbReference type="ARBA" id="ARBA00022679"/>
    </source>
</evidence>
<keyword evidence="14" id="KW-1185">Reference proteome</keyword>
<evidence type="ECO:0000256" key="6">
    <source>
        <dbReference type="ARBA" id="ARBA00022777"/>
    </source>
</evidence>
<feature type="binding site" evidence="10">
    <location>
        <begin position="90"/>
        <end position="100"/>
    </location>
    <ligand>
        <name>ATP</name>
        <dbReference type="ChEBI" id="CHEBI:30616"/>
    </ligand>
</feature>
<feature type="domain" description="GHMP kinase C-terminal" evidence="12">
    <location>
        <begin position="199"/>
        <end position="263"/>
    </location>
</feature>
<evidence type="ECO:0000256" key="10">
    <source>
        <dbReference type="HAMAP-Rule" id="MF_00061"/>
    </source>
</evidence>
<keyword evidence="8 10" id="KW-0414">Isoprene biosynthesis</keyword>
<dbReference type="PIRSF" id="PIRSF010376">
    <property type="entry name" value="IspE"/>
    <property type="match status" value="1"/>
</dbReference>
<name>A0A1M4N233_9RHOB</name>
<organism evidence="13 14">
    <name type="scientific">Donghicola eburneus</name>
    <dbReference type="NCBI Taxonomy" id="393278"/>
    <lineage>
        <taxon>Bacteria</taxon>
        <taxon>Pseudomonadati</taxon>
        <taxon>Pseudomonadota</taxon>
        <taxon>Alphaproteobacteria</taxon>
        <taxon>Rhodobacterales</taxon>
        <taxon>Roseobacteraceae</taxon>
        <taxon>Donghicola</taxon>
    </lineage>
</organism>
<keyword evidence="4 10" id="KW-0808">Transferase</keyword>
<dbReference type="Proteomes" id="UP000184085">
    <property type="component" value="Unassembled WGS sequence"/>
</dbReference>
<comment type="catalytic activity">
    <reaction evidence="10">
        <text>4-CDP-2-C-methyl-D-erythritol + ATP = 4-CDP-2-C-methyl-D-erythritol 2-phosphate + ADP + H(+)</text>
        <dbReference type="Rhea" id="RHEA:18437"/>
        <dbReference type="ChEBI" id="CHEBI:15378"/>
        <dbReference type="ChEBI" id="CHEBI:30616"/>
        <dbReference type="ChEBI" id="CHEBI:57823"/>
        <dbReference type="ChEBI" id="CHEBI:57919"/>
        <dbReference type="ChEBI" id="CHEBI:456216"/>
        <dbReference type="EC" id="2.7.1.148"/>
    </reaction>
</comment>
<comment type="similarity">
    <text evidence="1 10">Belongs to the GHMP kinase family. IspE subfamily.</text>
</comment>
<keyword evidence="5 10" id="KW-0547">Nucleotide-binding</keyword>
<dbReference type="SUPFAM" id="SSF54211">
    <property type="entry name" value="Ribosomal protein S5 domain 2-like"/>
    <property type="match status" value="1"/>
</dbReference>
<dbReference type="GO" id="GO:0019288">
    <property type="term" value="P:isopentenyl diphosphate biosynthetic process, methylerythritol 4-phosphate pathway"/>
    <property type="evidence" value="ECO:0007669"/>
    <property type="project" value="UniProtKB-UniRule"/>
</dbReference>
<dbReference type="GO" id="GO:0005524">
    <property type="term" value="F:ATP binding"/>
    <property type="evidence" value="ECO:0007669"/>
    <property type="project" value="UniProtKB-UniRule"/>
</dbReference>
<evidence type="ECO:0000256" key="9">
    <source>
        <dbReference type="ARBA" id="ARBA00032554"/>
    </source>
</evidence>
<feature type="active site" evidence="10">
    <location>
        <position position="10"/>
    </location>
</feature>
<comment type="function">
    <text evidence="10">Catalyzes the phosphorylation of the position 2 hydroxy group of 4-diphosphocytidyl-2C-methyl-D-erythritol.</text>
</comment>
<dbReference type="HAMAP" id="MF_00061">
    <property type="entry name" value="IspE"/>
    <property type="match status" value="1"/>
</dbReference>
<protein>
    <recommendedName>
        <fullName evidence="3 10">4-diphosphocytidyl-2-C-methyl-D-erythritol kinase</fullName>
        <shortName evidence="10">CMK</shortName>
        <ecNumber evidence="2 10">2.7.1.148</ecNumber>
    </recommendedName>
    <alternativeName>
        <fullName evidence="9 10">4-(cytidine-5'-diphospho)-2-C-methyl-D-erythritol kinase</fullName>
    </alternativeName>
</protein>
<dbReference type="GO" id="GO:0050515">
    <property type="term" value="F:4-(cytidine 5'-diphospho)-2-C-methyl-D-erythritol kinase activity"/>
    <property type="evidence" value="ECO:0007669"/>
    <property type="project" value="UniProtKB-UniRule"/>
</dbReference>
<evidence type="ECO:0000256" key="2">
    <source>
        <dbReference type="ARBA" id="ARBA00012052"/>
    </source>
</evidence>
<evidence type="ECO:0000256" key="3">
    <source>
        <dbReference type="ARBA" id="ARBA00017473"/>
    </source>
</evidence>
<dbReference type="Gene3D" id="3.30.230.10">
    <property type="match status" value="1"/>
</dbReference>
<comment type="pathway">
    <text evidence="10">Isoprenoid biosynthesis; isopentenyl diphosphate biosynthesis via DXP pathway; isopentenyl diphosphate from 1-deoxy-D-xylulose 5-phosphate: step 3/6.</text>
</comment>
<dbReference type="EC" id="2.7.1.148" evidence="2 10"/>
<dbReference type="GO" id="GO:0016114">
    <property type="term" value="P:terpenoid biosynthetic process"/>
    <property type="evidence" value="ECO:0007669"/>
    <property type="project" value="UniProtKB-UniRule"/>
</dbReference>
<evidence type="ECO:0000256" key="8">
    <source>
        <dbReference type="ARBA" id="ARBA00023229"/>
    </source>
</evidence>
<feature type="active site" evidence="10">
    <location>
        <position position="128"/>
    </location>
</feature>
<evidence type="ECO:0000259" key="11">
    <source>
        <dbReference type="Pfam" id="PF00288"/>
    </source>
</evidence>
<reference evidence="14" key="1">
    <citation type="submission" date="2016-09" db="EMBL/GenBank/DDBJ databases">
        <authorList>
            <person name="Wibberg D."/>
        </authorList>
    </citation>
    <scope>NUCLEOTIDE SEQUENCE [LARGE SCALE GENOMIC DNA]</scope>
</reference>
<evidence type="ECO:0000256" key="7">
    <source>
        <dbReference type="ARBA" id="ARBA00022840"/>
    </source>
</evidence>
<dbReference type="InterPro" id="IPR013750">
    <property type="entry name" value="GHMP_kinase_C_dom"/>
</dbReference>
<dbReference type="RefSeq" id="WP_072707916.1">
    <property type="nucleotide sequence ID" value="NZ_FMJB01000061.1"/>
</dbReference>
<dbReference type="InterPro" id="IPR004424">
    <property type="entry name" value="IspE"/>
</dbReference>
<dbReference type="UniPathway" id="UPA00056">
    <property type="reaction ID" value="UER00094"/>
</dbReference>
<dbReference type="PANTHER" id="PTHR43527">
    <property type="entry name" value="4-DIPHOSPHOCYTIDYL-2-C-METHYL-D-ERYTHRITOL KINASE, CHLOROPLASTIC"/>
    <property type="match status" value="1"/>
</dbReference>
<evidence type="ECO:0000259" key="12">
    <source>
        <dbReference type="Pfam" id="PF08544"/>
    </source>
</evidence>
<keyword evidence="7 10" id="KW-0067">ATP-binding</keyword>